<dbReference type="AlphaFoldDB" id="A0A934NBU3"/>
<name>A0A934NBU3_9FLAO</name>
<sequence length="46" mass="5234">MMELKLELLEYQETAIKSVVNVFEGNDKNTFDHACIDGVRSNICTN</sequence>
<evidence type="ECO:0000313" key="1">
    <source>
        <dbReference type="EMBL" id="MBJ7880020.1"/>
    </source>
</evidence>
<comment type="caution">
    <text evidence="1">The sequence shown here is derived from an EMBL/GenBank/DDBJ whole genome shotgun (WGS) entry which is preliminary data.</text>
</comment>
<dbReference type="Proteomes" id="UP000662373">
    <property type="component" value="Unassembled WGS sequence"/>
</dbReference>
<keyword evidence="2" id="KW-1185">Reference proteome</keyword>
<evidence type="ECO:0000313" key="2">
    <source>
        <dbReference type="Proteomes" id="UP000662373"/>
    </source>
</evidence>
<gene>
    <name evidence="1" type="ORF">JEM65_05050</name>
</gene>
<accession>A0A934NBU3</accession>
<protein>
    <submittedName>
        <fullName evidence="1">Uncharacterized protein</fullName>
    </submittedName>
</protein>
<dbReference type="RefSeq" id="WP_199597719.1">
    <property type="nucleotide sequence ID" value="NZ_JAEHJZ010000007.1"/>
</dbReference>
<dbReference type="EMBL" id="JAEHJZ010000007">
    <property type="protein sequence ID" value="MBJ7880020.1"/>
    <property type="molecule type" value="Genomic_DNA"/>
</dbReference>
<reference evidence="1 2" key="1">
    <citation type="submission" date="2020-09" db="EMBL/GenBank/DDBJ databases">
        <title>Draft genome of Gelidibacter salicanalis PAMC21136.</title>
        <authorList>
            <person name="Park H."/>
        </authorList>
    </citation>
    <scope>NUCLEOTIDE SEQUENCE [LARGE SCALE GENOMIC DNA]</scope>
    <source>
        <strain evidence="1 2">PAMC21136</strain>
    </source>
</reference>
<organism evidence="1 2">
    <name type="scientific">Gelidibacter salicanalis</name>
    <dbReference type="NCBI Taxonomy" id="291193"/>
    <lineage>
        <taxon>Bacteria</taxon>
        <taxon>Pseudomonadati</taxon>
        <taxon>Bacteroidota</taxon>
        <taxon>Flavobacteriia</taxon>
        <taxon>Flavobacteriales</taxon>
        <taxon>Flavobacteriaceae</taxon>
        <taxon>Gelidibacter</taxon>
    </lineage>
</organism>
<proteinExistence type="predicted"/>